<evidence type="ECO:0008006" key="4">
    <source>
        <dbReference type="Google" id="ProtNLM"/>
    </source>
</evidence>
<dbReference type="GO" id="GO:0031110">
    <property type="term" value="P:regulation of microtubule polymerization or depolymerization"/>
    <property type="evidence" value="ECO:0007669"/>
    <property type="project" value="InterPro"/>
</dbReference>
<dbReference type="InterPro" id="IPR000956">
    <property type="entry name" value="Stathmin_fam"/>
</dbReference>
<feature type="compositionally biased region" description="Polar residues" evidence="1">
    <location>
        <begin position="1"/>
        <end position="21"/>
    </location>
</feature>
<name>A0A653BMG3_CALMS</name>
<dbReference type="PRINTS" id="PR00345">
    <property type="entry name" value="STATHMIN"/>
</dbReference>
<dbReference type="GO" id="GO:0043005">
    <property type="term" value="C:neuron projection"/>
    <property type="evidence" value="ECO:0007669"/>
    <property type="project" value="TreeGrafter"/>
</dbReference>
<evidence type="ECO:0000256" key="1">
    <source>
        <dbReference type="SAM" id="MobiDB-lite"/>
    </source>
</evidence>
<feature type="region of interest" description="Disordered" evidence="1">
    <location>
        <begin position="368"/>
        <end position="405"/>
    </location>
</feature>
<dbReference type="SUPFAM" id="SSF101494">
    <property type="entry name" value="Stathmin"/>
    <property type="match status" value="1"/>
</dbReference>
<sequence>VEGDGNISQLDGASRVSTNHQTVEKGKLGLRQRRIAVESDARRRLPLRRDVRPSSLVARRRRRRLNSKEEDRSLRTRTRCLSVRPSVPSFVHQSQGRTGLTRHLLFVWTVVIHTADKMLIGLVRESVMQCFCHTCRAPTLPVALHRTQIPITKVKTKPRSVQTIANQPKRVQFVTTEVRCQEKTRGGLRYEVILGEPEAKVQPPKKQLSPKNSMSVQDIEEKLKAAEERRQLLESTKMAALSAKMSKIEEANRKRDEYNNQFITTTKEALDQKMGQHVEKREAIITDLKTKMKDHIENVEKTRLSLEQQTDEVRTAIEEKLKTASQQRDDNIKKMLERLKEHEEQVQKVREQNTVRLQQLDAAIQDKLGQARTRKEQIEQEQREKLRNHVSTAPLRPPPRKLRFR</sequence>
<proteinExistence type="predicted"/>
<dbReference type="GO" id="GO:0031175">
    <property type="term" value="P:neuron projection development"/>
    <property type="evidence" value="ECO:0007669"/>
    <property type="project" value="TreeGrafter"/>
</dbReference>
<organism evidence="2 3">
    <name type="scientific">Callosobruchus maculatus</name>
    <name type="common">Southern cowpea weevil</name>
    <name type="synonym">Pulse bruchid</name>
    <dbReference type="NCBI Taxonomy" id="64391"/>
    <lineage>
        <taxon>Eukaryota</taxon>
        <taxon>Metazoa</taxon>
        <taxon>Ecdysozoa</taxon>
        <taxon>Arthropoda</taxon>
        <taxon>Hexapoda</taxon>
        <taxon>Insecta</taxon>
        <taxon>Pterygota</taxon>
        <taxon>Neoptera</taxon>
        <taxon>Endopterygota</taxon>
        <taxon>Coleoptera</taxon>
        <taxon>Polyphaga</taxon>
        <taxon>Cucujiformia</taxon>
        <taxon>Chrysomeloidea</taxon>
        <taxon>Chrysomelidae</taxon>
        <taxon>Bruchinae</taxon>
        <taxon>Bruchini</taxon>
        <taxon>Callosobruchus</taxon>
    </lineage>
</organism>
<protein>
    <recommendedName>
        <fullName evidence="4">Stathmin</fullName>
    </recommendedName>
</protein>
<dbReference type="GO" id="GO:0015631">
    <property type="term" value="F:tubulin binding"/>
    <property type="evidence" value="ECO:0007669"/>
    <property type="project" value="TreeGrafter"/>
</dbReference>
<evidence type="ECO:0000313" key="3">
    <source>
        <dbReference type="Proteomes" id="UP000410492"/>
    </source>
</evidence>
<reference evidence="2 3" key="1">
    <citation type="submission" date="2019-01" db="EMBL/GenBank/DDBJ databases">
        <authorList>
            <person name="Sayadi A."/>
        </authorList>
    </citation>
    <scope>NUCLEOTIDE SEQUENCE [LARGE SCALE GENOMIC DNA]</scope>
</reference>
<keyword evidence="3" id="KW-1185">Reference proteome</keyword>
<dbReference type="Gene3D" id="6.10.280.30">
    <property type="match status" value="2"/>
</dbReference>
<dbReference type="OrthoDB" id="5986631at2759"/>
<accession>A0A653BMG3</accession>
<gene>
    <name evidence="2" type="ORF">CALMAC_LOCUS1870</name>
</gene>
<feature type="non-terminal residue" evidence="2">
    <location>
        <position position="1"/>
    </location>
</feature>
<dbReference type="GO" id="GO:0007019">
    <property type="term" value="P:microtubule depolymerization"/>
    <property type="evidence" value="ECO:0007669"/>
    <property type="project" value="TreeGrafter"/>
</dbReference>
<dbReference type="PROSITE" id="PS51663">
    <property type="entry name" value="STATHMIN_3"/>
    <property type="match status" value="1"/>
</dbReference>
<dbReference type="PANTHER" id="PTHR10104:SF1">
    <property type="entry name" value="STATHMIN, ISOFORM D"/>
    <property type="match status" value="1"/>
</dbReference>
<feature type="region of interest" description="Disordered" evidence="1">
    <location>
        <begin position="1"/>
        <end position="22"/>
    </location>
</feature>
<dbReference type="PANTHER" id="PTHR10104">
    <property type="entry name" value="STATHMIN"/>
    <property type="match status" value="1"/>
</dbReference>
<dbReference type="Proteomes" id="UP000410492">
    <property type="component" value="Unassembled WGS sequence"/>
</dbReference>
<dbReference type="InterPro" id="IPR036002">
    <property type="entry name" value="Stathmin_sf"/>
</dbReference>
<dbReference type="EMBL" id="CAACVG010002203">
    <property type="protein sequence ID" value="VEN36176.1"/>
    <property type="molecule type" value="Genomic_DNA"/>
</dbReference>
<dbReference type="GO" id="GO:0005737">
    <property type="term" value="C:cytoplasm"/>
    <property type="evidence" value="ECO:0007669"/>
    <property type="project" value="TreeGrafter"/>
</dbReference>
<dbReference type="Pfam" id="PF00836">
    <property type="entry name" value="Stathmin"/>
    <property type="match status" value="1"/>
</dbReference>
<dbReference type="AlphaFoldDB" id="A0A653BMG3"/>
<feature type="compositionally biased region" description="Basic and acidic residues" evidence="1">
    <location>
        <begin position="373"/>
        <end position="387"/>
    </location>
</feature>
<evidence type="ECO:0000313" key="2">
    <source>
        <dbReference type="EMBL" id="VEN36176.1"/>
    </source>
</evidence>